<dbReference type="Pfam" id="PF00667">
    <property type="entry name" value="FAD_binding_1"/>
    <property type="match status" value="1"/>
</dbReference>
<evidence type="ECO:0000256" key="1">
    <source>
        <dbReference type="ARBA" id="ARBA00001917"/>
    </source>
</evidence>
<keyword evidence="4" id="KW-0285">Flavoprotein</keyword>
<dbReference type="SUPFAM" id="SSF52218">
    <property type="entry name" value="Flavoproteins"/>
    <property type="match status" value="1"/>
</dbReference>
<dbReference type="GO" id="GO:0030586">
    <property type="term" value="F:[methionine synthase] reductase (NADPH) activity"/>
    <property type="evidence" value="ECO:0007669"/>
    <property type="project" value="UniProtKB-EC"/>
</dbReference>
<keyword evidence="7" id="KW-0274">FAD</keyword>
<keyword evidence="5" id="KW-0288">FMN</keyword>
<protein>
    <recommendedName>
        <fullName evidence="12">Methionine synthase reductase</fullName>
        <ecNumber evidence="11">1.16.1.8</ecNumber>
    </recommendedName>
</protein>
<dbReference type="AlphaFoldDB" id="A0AA36BIK0"/>
<evidence type="ECO:0000256" key="7">
    <source>
        <dbReference type="ARBA" id="ARBA00022827"/>
    </source>
</evidence>
<evidence type="ECO:0000259" key="14">
    <source>
        <dbReference type="PROSITE" id="PS50902"/>
    </source>
</evidence>
<dbReference type="PANTHER" id="PTHR19384">
    <property type="entry name" value="NITRIC OXIDE SYNTHASE-RELATED"/>
    <property type="match status" value="1"/>
</dbReference>
<dbReference type="GO" id="GO:0050660">
    <property type="term" value="F:flavin adenine dinucleotide binding"/>
    <property type="evidence" value="ECO:0007669"/>
    <property type="project" value="TreeGrafter"/>
</dbReference>
<keyword evidence="6" id="KW-0949">S-adenosyl-L-methionine</keyword>
<dbReference type="FunFam" id="3.40.50.80:FF:000018">
    <property type="entry name" value="NADPH--cytochrome P450 reductase"/>
    <property type="match status" value="1"/>
</dbReference>
<dbReference type="InterPro" id="IPR008254">
    <property type="entry name" value="Flavodoxin/NO_synth"/>
</dbReference>
<dbReference type="InterPro" id="IPR001433">
    <property type="entry name" value="OxRdtase_FAD/NAD-bd"/>
</dbReference>
<dbReference type="GO" id="GO:0050667">
    <property type="term" value="P:homocysteine metabolic process"/>
    <property type="evidence" value="ECO:0007669"/>
    <property type="project" value="TreeGrafter"/>
</dbReference>
<dbReference type="PROSITE" id="PS51384">
    <property type="entry name" value="FAD_FR"/>
    <property type="match status" value="1"/>
</dbReference>
<evidence type="ECO:0000256" key="9">
    <source>
        <dbReference type="ARBA" id="ARBA00023002"/>
    </source>
</evidence>
<gene>
    <name evidence="16" type="ORF">OCTVUL_1B025299</name>
</gene>
<dbReference type="Proteomes" id="UP001162480">
    <property type="component" value="Chromosome 17"/>
</dbReference>
<keyword evidence="8" id="KW-0521">NADP</keyword>
<dbReference type="InterPro" id="IPR001094">
    <property type="entry name" value="Flavdoxin-like"/>
</dbReference>
<evidence type="ECO:0000256" key="12">
    <source>
        <dbReference type="ARBA" id="ARBA00040659"/>
    </source>
</evidence>
<dbReference type="InterPro" id="IPR039261">
    <property type="entry name" value="FNR_nucleotide-bd"/>
</dbReference>
<dbReference type="Pfam" id="PF00258">
    <property type="entry name" value="Flavodoxin_1"/>
    <property type="match status" value="1"/>
</dbReference>
<evidence type="ECO:0000256" key="10">
    <source>
        <dbReference type="ARBA" id="ARBA00023167"/>
    </source>
</evidence>
<dbReference type="InterPro" id="IPR017927">
    <property type="entry name" value="FAD-bd_FR_type"/>
</dbReference>
<reference evidence="16" key="1">
    <citation type="submission" date="2023-08" db="EMBL/GenBank/DDBJ databases">
        <authorList>
            <person name="Alioto T."/>
            <person name="Alioto T."/>
            <person name="Gomez Garrido J."/>
        </authorList>
    </citation>
    <scope>NUCLEOTIDE SEQUENCE</scope>
</reference>
<dbReference type="InterPro" id="IPR023173">
    <property type="entry name" value="NADPH_Cyt_P450_Rdtase_alpha"/>
</dbReference>
<feature type="domain" description="FAD-binding FR-type" evidence="15">
    <location>
        <begin position="336"/>
        <end position="597"/>
    </location>
</feature>
<comment type="cofactor">
    <cofactor evidence="1">
        <name>FMN</name>
        <dbReference type="ChEBI" id="CHEBI:58210"/>
    </cofactor>
</comment>
<evidence type="ECO:0000256" key="5">
    <source>
        <dbReference type="ARBA" id="ARBA00022643"/>
    </source>
</evidence>
<dbReference type="GO" id="GO:0009086">
    <property type="term" value="P:methionine biosynthetic process"/>
    <property type="evidence" value="ECO:0007669"/>
    <property type="project" value="UniProtKB-KW"/>
</dbReference>
<dbReference type="PROSITE" id="PS50902">
    <property type="entry name" value="FLAVODOXIN_LIKE"/>
    <property type="match status" value="1"/>
</dbReference>
<evidence type="ECO:0000313" key="16">
    <source>
        <dbReference type="EMBL" id="CAI9735061.1"/>
    </source>
</evidence>
<dbReference type="Gene3D" id="2.40.30.10">
    <property type="entry name" value="Translation factors"/>
    <property type="match status" value="1"/>
</dbReference>
<dbReference type="InterPro" id="IPR017938">
    <property type="entry name" value="Riboflavin_synthase-like_b-brl"/>
</dbReference>
<dbReference type="InterPro" id="IPR003097">
    <property type="entry name" value="CysJ-like_FAD-binding"/>
</dbReference>
<dbReference type="EMBL" id="OX597830">
    <property type="protein sequence ID" value="CAI9735061.1"/>
    <property type="molecule type" value="Genomic_DNA"/>
</dbReference>
<dbReference type="Pfam" id="PF00175">
    <property type="entry name" value="NAD_binding_1"/>
    <property type="match status" value="1"/>
</dbReference>
<feature type="region of interest" description="Disordered" evidence="13">
    <location>
        <begin position="178"/>
        <end position="215"/>
    </location>
</feature>
<dbReference type="EC" id="1.16.1.8" evidence="11"/>
<dbReference type="InterPro" id="IPR001709">
    <property type="entry name" value="Flavoprot_Pyr_Nucl_cyt_Rdtase"/>
</dbReference>
<keyword evidence="9" id="KW-0560">Oxidoreductase</keyword>
<evidence type="ECO:0000256" key="3">
    <source>
        <dbReference type="ARBA" id="ARBA00022605"/>
    </source>
</evidence>
<dbReference type="Gene3D" id="1.20.990.10">
    <property type="entry name" value="NADPH-cytochrome p450 Reductase, Chain A, domain 3"/>
    <property type="match status" value="1"/>
</dbReference>
<feature type="compositionally biased region" description="Basic and acidic residues" evidence="13">
    <location>
        <begin position="202"/>
        <end position="211"/>
    </location>
</feature>
<dbReference type="FunFam" id="3.40.50.360:FF:000059">
    <property type="entry name" value="5-methyltetrahydrofolate-homocysteine methyltransferase reductase"/>
    <property type="match status" value="1"/>
</dbReference>
<keyword evidence="10" id="KW-0486">Methionine biosynthesis</keyword>
<dbReference type="Gene3D" id="3.40.50.80">
    <property type="entry name" value="Nucleotide-binding domain of ferredoxin-NADP reductase (FNR) module"/>
    <property type="match status" value="1"/>
</dbReference>
<evidence type="ECO:0000259" key="15">
    <source>
        <dbReference type="PROSITE" id="PS51384"/>
    </source>
</evidence>
<dbReference type="CDD" id="cd06203">
    <property type="entry name" value="methionine_synthase_red"/>
    <property type="match status" value="1"/>
</dbReference>
<evidence type="ECO:0000256" key="4">
    <source>
        <dbReference type="ARBA" id="ARBA00022630"/>
    </source>
</evidence>
<evidence type="ECO:0000256" key="11">
    <source>
        <dbReference type="ARBA" id="ARBA00039088"/>
    </source>
</evidence>
<dbReference type="GO" id="GO:0005829">
    <property type="term" value="C:cytosol"/>
    <property type="evidence" value="ECO:0007669"/>
    <property type="project" value="TreeGrafter"/>
</dbReference>
<dbReference type="FunFam" id="1.20.990.10:FF:000007">
    <property type="entry name" value="Methionine synthase reductase"/>
    <property type="match status" value="1"/>
</dbReference>
<proteinExistence type="predicted"/>
<dbReference type="PRINTS" id="PR00369">
    <property type="entry name" value="FLAVODOXIN"/>
</dbReference>
<comment type="cofactor">
    <cofactor evidence="2">
        <name>FAD</name>
        <dbReference type="ChEBI" id="CHEBI:57692"/>
    </cofactor>
</comment>
<dbReference type="SUPFAM" id="SSF63380">
    <property type="entry name" value="Riboflavin synthase domain-like"/>
    <property type="match status" value="1"/>
</dbReference>
<keyword evidence="17" id="KW-1185">Reference proteome</keyword>
<evidence type="ECO:0000256" key="6">
    <source>
        <dbReference type="ARBA" id="ARBA00022691"/>
    </source>
</evidence>
<sequence length="763" mass="85684">MRNEEEECSSVTCSVMPAPHTSHFLLLYASQTGQAESISELIYDNAVASGLSVERHCLSSTDDKFKIEDESSVVFVVSTTGDGDVPDTAGRFLRKLKKKSKQEEYLRHLSYTVLGLGDTNYNAFCNGGKTINRKLEELGAHLFYECGWADDAVGLELVVEPWIEGLWKPLKAELESCTTSKKMEQSTETNSPPSETPPTENEAQKLTETDKMTLPTDSLKEQILRNPLLNNLMQDIPLGVKIVEKTPHSNYIMDLADRPVDVSNVELVVQTDLTEEKHQAKESASLTCCAPHLKDSDLSIPLLSPPYLVLTLLPDEKLDLYNSAVQNGASFPSMASSVQTATVLKCSCLTHPGAVKTTLDLELFFEDAETVAYQPGDSISVICPNNEREVNHLIQRLDLENAGDAFFSLSVSPNTTKKKASCPNYLPPKCTIRYALTHCLDIREPPKKALLRMLVDYASDEQEKQRLQELCSKEGMSEYTTYIREPGLSLLDILLNFPSVMPPFERILELLPRLQPRPYSVASSQETDKNKLHVVFNVVQIPAGRGRRYHRQGICTGWLEQLTLSLQSDSKTDQKDLPASLGSLSLAEKPIISFFTRTNQRFHLPSDSKTPLIMIGPGTGVAPFIGFLQHRHHISKTQPLSEAWLFYGCRHQKKDFLYQDEIEKFLEQGCLSKFFVCFSRDEQPEESPRYIQDNLQRNSKELVDMLDKDAIVYVCGDAKNMAKDVCTAFTSILASEKGVSLEEANKILMKLRLDKRYLEDIWT</sequence>
<feature type="domain" description="Flavodoxin-like" evidence="14">
    <location>
        <begin position="24"/>
        <end position="167"/>
    </location>
</feature>
<name>A0AA36BIK0_OCTVU</name>
<evidence type="ECO:0000256" key="13">
    <source>
        <dbReference type="SAM" id="MobiDB-lite"/>
    </source>
</evidence>
<feature type="compositionally biased region" description="Low complexity" evidence="13">
    <location>
        <begin position="186"/>
        <end position="201"/>
    </location>
</feature>
<dbReference type="InterPro" id="IPR029039">
    <property type="entry name" value="Flavoprotein-like_sf"/>
</dbReference>
<evidence type="ECO:0000256" key="8">
    <source>
        <dbReference type="ARBA" id="ARBA00022857"/>
    </source>
</evidence>
<evidence type="ECO:0000256" key="2">
    <source>
        <dbReference type="ARBA" id="ARBA00001974"/>
    </source>
</evidence>
<accession>A0AA36BIK0</accession>
<keyword evidence="3" id="KW-0028">Amino-acid biosynthesis</keyword>
<dbReference type="PRINTS" id="PR00371">
    <property type="entry name" value="FPNCR"/>
</dbReference>
<evidence type="ECO:0000313" key="17">
    <source>
        <dbReference type="Proteomes" id="UP001162480"/>
    </source>
</evidence>
<organism evidence="16 17">
    <name type="scientific">Octopus vulgaris</name>
    <name type="common">Common octopus</name>
    <dbReference type="NCBI Taxonomy" id="6645"/>
    <lineage>
        <taxon>Eukaryota</taxon>
        <taxon>Metazoa</taxon>
        <taxon>Spiralia</taxon>
        <taxon>Lophotrochozoa</taxon>
        <taxon>Mollusca</taxon>
        <taxon>Cephalopoda</taxon>
        <taxon>Coleoidea</taxon>
        <taxon>Octopodiformes</taxon>
        <taxon>Octopoda</taxon>
        <taxon>Incirrata</taxon>
        <taxon>Octopodidae</taxon>
        <taxon>Octopus</taxon>
    </lineage>
</organism>
<dbReference type="GO" id="GO:0010181">
    <property type="term" value="F:FMN binding"/>
    <property type="evidence" value="ECO:0007669"/>
    <property type="project" value="InterPro"/>
</dbReference>
<dbReference type="Gene3D" id="3.40.50.360">
    <property type="match status" value="1"/>
</dbReference>
<dbReference type="SUPFAM" id="SSF52343">
    <property type="entry name" value="Ferredoxin reductase-like, C-terminal NADP-linked domain"/>
    <property type="match status" value="1"/>
</dbReference>
<dbReference type="PANTHER" id="PTHR19384:SF84">
    <property type="entry name" value="METHIONINE SYNTHASE REDUCTASE"/>
    <property type="match status" value="1"/>
</dbReference>